<accession>A0AAV7PHP6</accession>
<keyword evidence="2" id="KW-1185">Reference proteome</keyword>
<dbReference type="AlphaFoldDB" id="A0AAV7PHP6"/>
<protein>
    <submittedName>
        <fullName evidence="1">Uncharacterized protein</fullName>
    </submittedName>
</protein>
<evidence type="ECO:0000313" key="2">
    <source>
        <dbReference type="Proteomes" id="UP001066276"/>
    </source>
</evidence>
<dbReference type="Proteomes" id="UP001066276">
    <property type="component" value="Chromosome 7"/>
</dbReference>
<sequence length="123" mass="13884">MTLRPATELKIVNARGGGQLLRDLSEVEQDLRQIEVHAAARAVSPSQLQQYRICHGEAESALTYRDFRTYMALQHAQGDHSGRLLAWLLRGEHRSTPAMSIRMADDTMATSQLAINDAFHDYY</sequence>
<comment type="caution">
    <text evidence="1">The sequence shown here is derived from an EMBL/GenBank/DDBJ whole genome shotgun (WGS) entry which is preliminary data.</text>
</comment>
<name>A0AAV7PHP6_PLEWA</name>
<organism evidence="1 2">
    <name type="scientific">Pleurodeles waltl</name>
    <name type="common">Iberian ribbed newt</name>
    <dbReference type="NCBI Taxonomy" id="8319"/>
    <lineage>
        <taxon>Eukaryota</taxon>
        <taxon>Metazoa</taxon>
        <taxon>Chordata</taxon>
        <taxon>Craniata</taxon>
        <taxon>Vertebrata</taxon>
        <taxon>Euteleostomi</taxon>
        <taxon>Amphibia</taxon>
        <taxon>Batrachia</taxon>
        <taxon>Caudata</taxon>
        <taxon>Salamandroidea</taxon>
        <taxon>Salamandridae</taxon>
        <taxon>Pleurodelinae</taxon>
        <taxon>Pleurodeles</taxon>
    </lineage>
</organism>
<proteinExistence type="predicted"/>
<reference evidence="1" key="1">
    <citation type="journal article" date="2022" name="bioRxiv">
        <title>Sequencing and chromosome-scale assembly of the giantPleurodeles waltlgenome.</title>
        <authorList>
            <person name="Brown T."/>
            <person name="Elewa A."/>
            <person name="Iarovenko S."/>
            <person name="Subramanian E."/>
            <person name="Araus A.J."/>
            <person name="Petzold A."/>
            <person name="Susuki M."/>
            <person name="Suzuki K.-i.T."/>
            <person name="Hayashi T."/>
            <person name="Toyoda A."/>
            <person name="Oliveira C."/>
            <person name="Osipova E."/>
            <person name="Leigh N.D."/>
            <person name="Simon A."/>
            <person name="Yun M.H."/>
        </authorList>
    </citation>
    <scope>NUCLEOTIDE SEQUENCE</scope>
    <source>
        <strain evidence="1">20211129_DDA</strain>
        <tissue evidence="1">Liver</tissue>
    </source>
</reference>
<dbReference type="EMBL" id="JANPWB010000011">
    <property type="protein sequence ID" value="KAJ1127778.1"/>
    <property type="molecule type" value="Genomic_DNA"/>
</dbReference>
<evidence type="ECO:0000313" key="1">
    <source>
        <dbReference type="EMBL" id="KAJ1127778.1"/>
    </source>
</evidence>
<gene>
    <name evidence="1" type="ORF">NDU88_006171</name>
</gene>